<evidence type="ECO:0000313" key="3">
    <source>
        <dbReference type="Proteomes" id="UP000268162"/>
    </source>
</evidence>
<evidence type="ECO:0000256" key="1">
    <source>
        <dbReference type="SAM" id="MobiDB-lite"/>
    </source>
</evidence>
<dbReference type="AlphaFoldDB" id="A0A4P9ZZP2"/>
<sequence>MSTDPSKTHGSTQASMGSAQQKVGETLGNENMQAKGAARNAQGQAEHTQAKNQGYMEGLADKVSGAVKSTFHSMTGNQTAEAADEAQRAKGAANMNINK</sequence>
<protein>
    <recommendedName>
        <fullName evidence="4">CsbD-like domain-containing protein</fullName>
    </recommendedName>
</protein>
<feature type="compositionally biased region" description="Polar residues" evidence="1">
    <location>
        <begin position="1"/>
        <end position="32"/>
    </location>
</feature>
<dbReference type="PANTHER" id="PTHR40460:SF1">
    <property type="entry name" value="CSBD-LIKE DOMAIN-CONTAINING PROTEIN"/>
    <property type="match status" value="1"/>
</dbReference>
<feature type="region of interest" description="Disordered" evidence="1">
    <location>
        <begin position="70"/>
        <end position="99"/>
    </location>
</feature>
<dbReference type="STRING" id="215637.A0A4P9ZZP2"/>
<evidence type="ECO:0000313" key="2">
    <source>
        <dbReference type="EMBL" id="RKP39213.1"/>
    </source>
</evidence>
<proteinExistence type="predicted"/>
<name>A0A4P9ZZP2_9FUNG</name>
<dbReference type="Proteomes" id="UP000268162">
    <property type="component" value="Unassembled WGS sequence"/>
</dbReference>
<keyword evidence="3" id="KW-1185">Reference proteome</keyword>
<feature type="region of interest" description="Disordered" evidence="1">
    <location>
        <begin position="1"/>
        <end position="57"/>
    </location>
</feature>
<feature type="compositionally biased region" description="Polar residues" evidence="1">
    <location>
        <begin position="70"/>
        <end position="80"/>
    </location>
</feature>
<dbReference type="EMBL" id="ML002289">
    <property type="protein sequence ID" value="RKP39213.1"/>
    <property type="molecule type" value="Genomic_DNA"/>
</dbReference>
<reference evidence="3" key="1">
    <citation type="journal article" date="2018" name="Nat. Microbiol.">
        <title>Leveraging single-cell genomics to expand the fungal tree of life.</title>
        <authorList>
            <person name="Ahrendt S.R."/>
            <person name="Quandt C.A."/>
            <person name="Ciobanu D."/>
            <person name="Clum A."/>
            <person name="Salamov A."/>
            <person name="Andreopoulos B."/>
            <person name="Cheng J.F."/>
            <person name="Woyke T."/>
            <person name="Pelin A."/>
            <person name="Henrissat B."/>
            <person name="Reynolds N.K."/>
            <person name="Benny G.L."/>
            <person name="Smith M.E."/>
            <person name="James T.Y."/>
            <person name="Grigoriev I.V."/>
        </authorList>
    </citation>
    <scope>NUCLEOTIDE SEQUENCE [LARGE SCALE GENOMIC DNA]</scope>
    <source>
        <strain evidence="3">RSA 468</strain>
    </source>
</reference>
<dbReference type="PANTHER" id="PTHR40460">
    <property type="entry name" value="CHROMOSOME 1, WHOLE GENOME SHOTGUN SEQUENCE"/>
    <property type="match status" value="1"/>
</dbReference>
<feature type="compositionally biased region" description="Polar residues" evidence="1">
    <location>
        <begin position="41"/>
        <end position="52"/>
    </location>
</feature>
<organism evidence="2 3">
    <name type="scientific">Dimargaris cristalligena</name>
    <dbReference type="NCBI Taxonomy" id="215637"/>
    <lineage>
        <taxon>Eukaryota</taxon>
        <taxon>Fungi</taxon>
        <taxon>Fungi incertae sedis</taxon>
        <taxon>Zoopagomycota</taxon>
        <taxon>Kickxellomycotina</taxon>
        <taxon>Dimargaritomycetes</taxon>
        <taxon>Dimargaritales</taxon>
        <taxon>Dimargaritaceae</taxon>
        <taxon>Dimargaris</taxon>
    </lineage>
</organism>
<evidence type="ECO:0008006" key="4">
    <source>
        <dbReference type="Google" id="ProtNLM"/>
    </source>
</evidence>
<gene>
    <name evidence="2" type="ORF">BJ085DRAFT_18658</name>
</gene>
<accession>A0A4P9ZZP2</accession>